<proteinExistence type="predicted"/>
<dbReference type="EMBL" id="CP034726">
    <property type="protein sequence ID" value="QBP18499.1"/>
    <property type="molecule type" value="Genomic_DNA"/>
</dbReference>
<dbReference type="AlphaFoldDB" id="A0A4V1ALR3"/>
<dbReference type="Proteomes" id="UP000294321">
    <property type="component" value="Chromosome"/>
</dbReference>
<accession>A0A4V1ALR3</accession>
<name>A0A4V1ALR3_9LACO</name>
<reference evidence="2" key="1">
    <citation type="submission" date="2018-12" db="EMBL/GenBank/DDBJ databases">
        <title>A new species of lactobacillus.</title>
        <authorList>
            <person name="Jian Y."/>
            <person name="Xin L."/>
            <person name="Hong Z.J."/>
            <person name="Ming L.Z."/>
            <person name="Hong X.Z."/>
        </authorList>
    </citation>
    <scope>NUCLEOTIDE SEQUENCE [LARGE SCALE GENOMIC DNA]</scope>
    <source>
        <strain evidence="2">HSLZ-75</strain>
    </source>
</reference>
<dbReference type="RefSeq" id="WP_133442058.1">
    <property type="nucleotide sequence ID" value="NZ_CP034726.1"/>
</dbReference>
<dbReference type="KEGG" id="lji:ELX58_04990"/>
<evidence type="ECO:0000313" key="1">
    <source>
        <dbReference type="EMBL" id="QBP18499.1"/>
    </source>
</evidence>
<protein>
    <submittedName>
        <fullName evidence="1">Uncharacterized protein</fullName>
    </submittedName>
</protein>
<organism evidence="1 2">
    <name type="scientific">Acetilactobacillus jinshanensis</name>
    <dbReference type="NCBI Taxonomy" id="1720083"/>
    <lineage>
        <taxon>Bacteria</taxon>
        <taxon>Bacillati</taxon>
        <taxon>Bacillota</taxon>
        <taxon>Bacilli</taxon>
        <taxon>Lactobacillales</taxon>
        <taxon>Lactobacillaceae</taxon>
        <taxon>Acetilactobacillus</taxon>
    </lineage>
</organism>
<sequence>MMNTLELSKKWFAKGAMNLSKFSAMFRSSMMNKPKMFDDFAGNRLINDKVALPLGPTTLKSLDASLKS</sequence>
<evidence type="ECO:0000313" key="2">
    <source>
        <dbReference type="Proteomes" id="UP000294321"/>
    </source>
</evidence>
<gene>
    <name evidence="1" type="ORF">ELX58_04990</name>
</gene>
<keyword evidence="2" id="KW-1185">Reference proteome</keyword>